<dbReference type="GO" id="GO:0009094">
    <property type="term" value="P:L-phenylalanine biosynthetic process"/>
    <property type="evidence" value="ECO:0007669"/>
    <property type="project" value="UniProtKB-UniPathway"/>
</dbReference>
<evidence type="ECO:0000256" key="2">
    <source>
        <dbReference type="ARBA" id="ARBA00002364"/>
    </source>
</evidence>
<evidence type="ECO:0000256" key="19">
    <source>
        <dbReference type="PIRSR" id="PIRSR001500-2"/>
    </source>
</evidence>
<keyword evidence="11" id="KW-0057">Aromatic amino acid biosynthesis</keyword>
<evidence type="ECO:0000313" key="23">
    <source>
        <dbReference type="EMBL" id="PQV65118.1"/>
    </source>
</evidence>
<dbReference type="InterPro" id="IPR002701">
    <property type="entry name" value="CM_II_prokaryot"/>
</dbReference>
<dbReference type="InterPro" id="IPR001086">
    <property type="entry name" value="Preph_deHydtase"/>
</dbReference>
<dbReference type="PIRSF" id="PIRSF001500">
    <property type="entry name" value="Chor_mut_pdt_Ppr"/>
    <property type="match status" value="1"/>
</dbReference>
<dbReference type="Proteomes" id="UP000237684">
    <property type="component" value="Unassembled WGS sequence"/>
</dbReference>
<dbReference type="InterPro" id="IPR008242">
    <property type="entry name" value="Chor_mutase/pphenate_deHydtase"/>
</dbReference>
<gene>
    <name evidence="23" type="ORF">B1R32_102125</name>
</gene>
<dbReference type="NCBIfam" id="NF008865">
    <property type="entry name" value="PRK11898.1"/>
    <property type="match status" value="1"/>
</dbReference>
<keyword evidence="13" id="KW-0413">Isomerase</keyword>
<reference evidence="23 24" key="1">
    <citation type="journal article" date="2018" name="Syst. Appl. Microbiol.">
        <title>Abditibacterium utsteinense sp. nov., the first cultivated member of candidate phylum FBP, isolated from ice-free Antarctic soil samples.</title>
        <authorList>
            <person name="Tahon G."/>
            <person name="Tytgat B."/>
            <person name="Lebbe L."/>
            <person name="Carlier A."/>
            <person name="Willems A."/>
        </authorList>
    </citation>
    <scope>NUCLEOTIDE SEQUENCE [LARGE SCALE GENOMIC DNA]</scope>
    <source>
        <strain evidence="23 24">LMG 29911</strain>
    </source>
</reference>
<dbReference type="CDD" id="cd13630">
    <property type="entry name" value="PBP2_PDT_1"/>
    <property type="match status" value="1"/>
</dbReference>
<dbReference type="PROSITE" id="PS51671">
    <property type="entry name" value="ACT"/>
    <property type="match status" value="1"/>
</dbReference>
<keyword evidence="15" id="KW-0511">Multifunctional enzyme</keyword>
<comment type="subcellular location">
    <subcellularLocation>
        <location evidence="3">Cytoplasm</location>
    </subcellularLocation>
</comment>
<dbReference type="PROSITE" id="PS51168">
    <property type="entry name" value="CHORISMATE_MUT_2"/>
    <property type="match status" value="1"/>
</dbReference>
<keyword evidence="12" id="KW-0584">Phenylalanine biosynthesis</keyword>
<evidence type="ECO:0000256" key="11">
    <source>
        <dbReference type="ARBA" id="ARBA00023141"/>
    </source>
</evidence>
<keyword evidence="14" id="KW-0456">Lyase</keyword>
<dbReference type="GO" id="GO:0046417">
    <property type="term" value="P:chorismate metabolic process"/>
    <property type="evidence" value="ECO:0007669"/>
    <property type="project" value="InterPro"/>
</dbReference>
<dbReference type="PANTHER" id="PTHR21022">
    <property type="entry name" value="PREPHENATE DEHYDRATASE P PROTEIN"/>
    <property type="match status" value="1"/>
</dbReference>
<evidence type="ECO:0000256" key="14">
    <source>
        <dbReference type="ARBA" id="ARBA00023239"/>
    </source>
</evidence>
<feature type="site" description="Essential for prephenate dehydratase activity" evidence="19">
    <location>
        <position position="272"/>
    </location>
</feature>
<feature type="domain" description="Chorismate mutase" evidence="20">
    <location>
        <begin position="12"/>
        <end position="105"/>
    </location>
</feature>
<comment type="catalytic activity">
    <reaction evidence="1">
        <text>chorismate = prephenate</text>
        <dbReference type="Rhea" id="RHEA:13897"/>
        <dbReference type="ChEBI" id="CHEBI:29748"/>
        <dbReference type="ChEBI" id="CHEBI:29934"/>
        <dbReference type="EC" id="5.4.99.5"/>
    </reaction>
</comment>
<dbReference type="Pfam" id="PF00800">
    <property type="entry name" value="PDT"/>
    <property type="match status" value="1"/>
</dbReference>
<evidence type="ECO:0000256" key="17">
    <source>
        <dbReference type="ARBA" id="ARBA00031520"/>
    </source>
</evidence>
<comment type="pathway">
    <text evidence="4">Amino-acid biosynthesis; L-phenylalanine biosynthesis; phenylpyruvate from prephenate: step 1/1.</text>
</comment>
<dbReference type="Pfam" id="PF01842">
    <property type="entry name" value="ACT"/>
    <property type="match status" value="1"/>
</dbReference>
<dbReference type="EC" id="4.2.1.51" evidence="7"/>
<dbReference type="UniPathway" id="UPA00121">
    <property type="reaction ID" value="UER00345"/>
</dbReference>
<dbReference type="SMART" id="SM00830">
    <property type="entry name" value="CM_2"/>
    <property type="match status" value="1"/>
</dbReference>
<evidence type="ECO:0000256" key="1">
    <source>
        <dbReference type="ARBA" id="ARBA00000824"/>
    </source>
</evidence>
<accession>A0A2S8SWE5</accession>
<dbReference type="SUPFAM" id="SSF55021">
    <property type="entry name" value="ACT-like"/>
    <property type="match status" value="1"/>
</dbReference>
<feature type="domain" description="Prephenate dehydratase" evidence="21">
    <location>
        <begin position="105"/>
        <end position="279"/>
    </location>
</feature>
<proteinExistence type="predicted"/>
<keyword evidence="10" id="KW-0028">Amino-acid biosynthesis</keyword>
<comment type="function">
    <text evidence="2">Catalyzes the Claisen rearrangement of chorismate to prephenate and the decarboxylation/dehydration of prephenate to phenylpyruvate.</text>
</comment>
<evidence type="ECO:0000256" key="13">
    <source>
        <dbReference type="ARBA" id="ARBA00023235"/>
    </source>
</evidence>
<dbReference type="GO" id="GO:0004106">
    <property type="term" value="F:chorismate mutase activity"/>
    <property type="evidence" value="ECO:0007669"/>
    <property type="project" value="UniProtKB-EC"/>
</dbReference>
<sequence length="372" mass="40270">MNSHENQSETKSEMNDDLGEWRDKIDALDTELLTLLQKRAICALEVGEIKKKKGWPFHDPSREKLIYQKLRQKQLDLGGVLPPEAINAIFREVISACRAAEHPVKVAFLGPAGTNTQEAAMQFFGSAIEAIPCATPDEACHEVAAGNAGYAVIAIENSINGLVVANLDILAHTNLIICAEIELNIHHCLLSNSDLGRVKVVYSHEQGIAQCKNWILSHVPGASLVPVTSTARGAEMASREEDAAAIGSALAANIYGLQIAARNIEDLSGNKTRFFVVSTADKAPKASGRDKTSLTFLTSHKPGALVDVLGVFASHGVNISMIQSRPSRQQAWEYRFFADVSGHSEDETLKAALESLKDLTVSYKIIGSYPEA</sequence>
<dbReference type="InterPro" id="IPR002912">
    <property type="entry name" value="ACT_dom"/>
</dbReference>
<evidence type="ECO:0000259" key="21">
    <source>
        <dbReference type="PROSITE" id="PS51171"/>
    </source>
</evidence>
<dbReference type="EMBL" id="NIGF01000002">
    <property type="protein sequence ID" value="PQV65118.1"/>
    <property type="molecule type" value="Genomic_DNA"/>
</dbReference>
<comment type="catalytic activity">
    <reaction evidence="18">
        <text>prephenate + H(+) = 3-phenylpyruvate + CO2 + H2O</text>
        <dbReference type="Rhea" id="RHEA:21648"/>
        <dbReference type="ChEBI" id="CHEBI:15377"/>
        <dbReference type="ChEBI" id="CHEBI:15378"/>
        <dbReference type="ChEBI" id="CHEBI:16526"/>
        <dbReference type="ChEBI" id="CHEBI:18005"/>
        <dbReference type="ChEBI" id="CHEBI:29934"/>
        <dbReference type="EC" id="4.2.1.51"/>
    </reaction>
</comment>
<protein>
    <recommendedName>
        <fullName evidence="8">Bifunctional chorismate mutase/prephenate dehydratase</fullName>
        <ecNumber evidence="7">4.2.1.51</ecNumber>
        <ecNumber evidence="6">5.4.99.5</ecNumber>
    </recommendedName>
    <alternativeName>
        <fullName evidence="17">Chorismate mutase-prephenate dehydratase</fullName>
    </alternativeName>
    <alternativeName>
        <fullName evidence="16">p-protein</fullName>
    </alternativeName>
</protein>
<dbReference type="GO" id="GO:0004664">
    <property type="term" value="F:prephenate dehydratase activity"/>
    <property type="evidence" value="ECO:0007669"/>
    <property type="project" value="UniProtKB-EC"/>
</dbReference>
<comment type="pathway">
    <text evidence="5">Metabolic intermediate biosynthesis; prephenate biosynthesis; prephenate from chorismate: step 1/1.</text>
</comment>
<evidence type="ECO:0000259" key="20">
    <source>
        <dbReference type="PROSITE" id="PS51168"/>
    </source>
</evidence>
<evidence type="ECO:0000256" key="10">
    <source>
        <dbReference type="ARBA" id="ARBA00022605"/>
    </source>
</evidence>
<evidence type="ECO:0000256" key="16">
    <source>
        <dbReference type="ARBA" id="ARBA00031175"/>
    </source>
</evidence>
<dbReference type="PROSITE" id="PS51171">
    <property type="entry name" value="PREPHENATE_DEHYDR_3"/>
    <property type="match status" value="1"/>
</dbReference>
<dbReference type="EC" id="5.4.99.5" evidence="6"/>
<dbReference type="PANTHER" id="PTHR21022:SF19">
    <property type="entry name" value="PREPHENATE DEHYDRATASE-RELATED"/>
    <property type="match status" value="1"/>
</dbReference>
<evidence type="ECO:0000256" key="12">
    <source>
        <dbReference type="ARBA" id="ARBA00023222"/>
    </source>
</evidence>
<evidence type="ECO:0000256" key="9">
    <source>
        <dbReference type="ARBA" id="ARBA00022490"/>
    </source>
</evidence>
<evidence type="ECO:0000256" key="5">
    <source>
        <dbReference type="ARBA" id="ARBA00004817"/>
    </source>
</evidence>
<dbReference type="Pfam" id="PF01817">
    <property type="entry name" value="CM_2"/>
    <property type="match status" value="1"/>
</dbReference>
<evidence type="ECO:0000256" key="18">
    <source>
        <dbReference type="ARBA" id="ARBA00047848"/>
    </source>
</evidence>
<evidence type="ECO:0000256" key="4">
    <source>
        <dbReference type="ARBA" id="ARBA00004741"/>
    </source>
</evidence>
<keyword evidence="9" id="KW-0963">Cytoplasm</keyword>
<evidence type="ECO:0000256" key="7">
    <source>
        <dbReference type="ARBA" id="ARBA00013147"/>
    </source>
</evidence>
<dbReference type="FunFam" id="3.30.70.260:FF:000012">
    <property type="entry name" value="Prephenate dehydratase"/>
    <property type="match status" value="1"/>
</dbReference>
<comment type="caution">
    <text evidence="23">The sequence shown here is derived from an EMBL/GenBank/DDBJ whole genome shotgun (WGS) entry which is preliminary data.</text>
</comment>
<dbReference type="Gene3D" id="3.30.70.260">
    <property type="match status" value="1"/>
</dbReference>
<evidence type="ECO:0000313" key="24">
    <source>
        <dbReference type="Proteomes" id="UP000237684"/>
    </source>
</evidence>
<dbReference type="SUPFAM" id="SSF53850">
    <property type="entry name" value="Periplasmic binding protein-like II"/>
    <property type="match status" value="1"/>
</dbReference>
<dbReference type="OrthoDB" id="9802281at2"/>
<dbReference type="FunCoup" id="A0A2S8SWE5">
    <property type="interactions" value="319"/>
</dbReference>
<feature type="domain" description="ACT" evidence="22">
    <location>
        <begin position="293"/>
        <end position="370"/>
    </location>
</feature>
<dbReference type="SUPFAM" id="SSF48600">
    <property type="entry name" value="Chorismate mutase II"/>
    <property type="match status" value="1"/>
</dbReference>
<dbReference type="InterPro" id="IPR045865">
    <property type="entry name" value="ACT-like_dom_sf"/>
</dbReference>
<evidence type="ECO:0000256" key="3">
    <source>
        <dbReference type="ARBA" id="ARBA00004496"/>
    </source>
</evidence>
<dbReference type="InParanoid" id="A0A2S8SWE5"/>
<organism evidence="23 24">
    <name type="scientific">Abditibacterium utsteinense</name>
    <dbReference type="NCBI Taxonomy" id="1960156"/>
    <lineage>
        <taxon>Bacteria</taxon>
        <taxon>Pseudomonadati</taxon>
        <taxon>Abditibacteriota</taxon>
        <taxon>Abditibacteriia</taxon>
        <taxon>Abditibacteriales</taxon>
        <taxon>Abditibacteriaceae</taxon>
        <taxon>Abditibacterium</taxon>
    </lineage>
</organism>
<name>A0A2S8SWE5_9BACT</name>
<evidence type="ECO:0000256" key="8">
    <source>
        <dbReference type="ARBA" id="ARBA00014401"/>
    </source>
</evidence>
<dbReference type="InterPro" id="IPR036263">
    <property type="entry name" value="Chorismate_II_sf"/>
</dbReference>
<dbReference type="Gene3D" id="3.40.190.10">
    <property type="entry name" value="Periplasmic binding protein-like II"/>
    <property type="match status" value="2"/>
</dbReference>
<dbReference type="Gene3D" id="1.20.59.10">
    <property type="entry name" value="Chorismate mutase"/>
    <property type="match status" value="1"/>
</dbReference>
<dbReference type="AlphaFoldDB" id="A0A2S8SWE5"/>
<dbReference type="GO" id="GO:0005737">
    <property type="term" value="C:cytoplasm"/>
    <property type="evidence" value="ECO:0007669"/>
    <property type="project" value="UniProtKB-SubCell"/>
</dbReference>
<dbReference type="InterPro" id="IPR036979">
    <property type="entry name" value="CM_dom_sf"/>
</dbReference>
<evidence type="ECO:0000256" key="15">
    <source>
        <dbReference type="ARBA" id="ARBA00023268"/>
    </source>
</evidence>
<evidence type="ECO:0000259" key="22">
    <source>
        <dbReference type="PROSITE" id="PS51671"/>
    </source>
</evidence>
<keyword evidence="24" id="KW-1185">Reference proteome</keyword>
<evidence type="ECO:0000256" key="6">
    <source>
        <dbReference type="ARBA" id="ARBA00012404"/>
    </source>
</evidence>
<dbReference type="UniPathway" id="UPA00120">
    <property type="reaction ID" value="UER00203"/>
</dbReference>
<dbReference type="CDD" id="cd04905">
    <property type="entry name" value="ACT_CM-PDT"/>
    <property type="match status" value="1"/>
</dbReference>